<feature type="transmembrane region" description="Helical" evidence="8">
    <location>
        <begin position="134"/>
        <end position="154"/>
    </location>
</feature>
<accession>A0ABR8YZI9</accession>
<dbReference type="NCBIfam" id="TIGR02046">
    <property type="entry name" value="sdhC_b558_fam"/>
    <property type="match status" value="1"/>
</dbReference>
<keyword evidence="3 8" id="KW-0812">Transmembrane</keyword>
<evidence type="ECO:0000256" key="3">
    <source>
        <dbReference type="ARBA" id="ARBA00022692"/>
    </source>
</evidence>
<name>A0ABR8YZI9_9MICO</name>
<evidence type="ECO:0000256" key="7">
    <source>
        <dbReference type="ARBA" id="ARBA00023136"/>
    </source>
</evidence>
<dbReference type="CDD" id="cd03498">
    <property type="entry name" value="SQR_TypeB_2_TM"/>
    <property type="match status" value="1"/>
</dbReference>
<feature type="transmembrane region" description="Helical" evidence="8">
    <location>
        <begin position="49"/>
        <end position="72"/>
    </location>
</feature>
<evidence type="ECO:0000313" key="10">
    <source>
        <dbReference type="Proteomes" id="UP000661894"/>
    </source>
</evidence>
<evidence type="ECO:0000256" key="8">
    <source>
        <dbReference type="SAM" id="Phobius"/>
    </source>
</evidence>
<comment type="caution">
    <text evidence="9">The sequence shown here is derived from an EMBL/GenBank/DDBJ whole genome shotgun (WGS) entry which is preliminary data.</text>
</comment>
<keyword evidence="4" id="KW-0479">Metal-binding</keyword>
<dbReference type="Gene3D" id="1.20.1300.10">
    <property type="entry name" value="Fumarate reductase/succinate dehydrogenase, transmembrane subunit"/>
    <property type="match status" value="1"/>
</dbReference>
<dbReference type="Proteomes" id="UP000661894">
    <property type="component" value="Unassembled WGS sequence"/>
</dbReference>
<keyword evidence="2" id="KW-0349">Heme</keyword>
<sequence>MAVTGVIFLLFVLAHMYGNLKALSGQQAFDDYAHHLRVLGEPMLPESGFLWVMRLGLIVSLVLHVWSATVLTRRKRAARTQKYVMKKSVSSSLSSRTMMWGGLALLLFIVFHILQFTTLTIEVGGSFDSPYDRLVAAFETWWLVAIYVVAMIALGMHLRHGIFSAVQTLGWSNRTRQPKIKAAALAVAILVVVGFLVPPLAIAFGLV</sequence>
<evidence type="ECO:0000256" key="2">
    <source>
        <dbReference type="ARBA" id="ARBA00022617"/>
    </source>
</evidence>
<dbReference type="InterPro" id="IPR000701">
    <property type="entry name" value="SuccDH_FuR_B_TM-su"/>
</dbReference>
<reference evidence="9 10" key="1">
    <citation type="submission" date="2020-08" db="EMBL/GenBank/DDBJ databases">
        <title>A Genomic Blueprint of the Chicken Gut Microbiome.</title>
        <authorList>
            <person name="Gilroy R."/>
            <person name="Ravi A."/>
            <person name="Getino M."/>
            <person name="Pursley I."/>
            <person name="Horton D.L."/>
            <person name="Alikhan N.-F."/>
            <person name="Baker D."/>
            <person name="Gharbi K."/>
            <person name="Hall N."/>
            <person name="Watson M."/>
            <person name="Adriaenssens E.M."/>
            <person name="Foster-Nyarko E."/>
            <person name="Jarju S."/>
            <person name="Secka A."/>
            <person name="Antonio M."/>
            <person name="Oren A."/>
            <person name="Chaudhuri R."/>
            <person name="La Ragione R.M."/>
            <person name="Hildebrand F."/>
            <person name="Pallen M.J."/>
        </authorList>
    </citation>
    <scope>NUCLEOTIDE SEQUENCE [LARGE SCALE GENOMIC DNA]</scope>
    <source>
        <strain evidence="9 10">Sa1BUA1</strain>
    </source>
</reference>
<dbReference type="InterPro" id="IPR034804">
    <property type="entry name" value="SQR/QFR_C/D"/>
</dbReference>
<keyword evidence="7 8" id="KW-0472">Membrane</keyword>
<feature type="transmembrane region" description="Helical" evidence="8">
    <location>
        <begin position="93"/>
        <end position="114"/>
    </location>
</feature>
<evidence type="ECO:0000256" key="6">
    <source>
        <dbReference type="ARBA" id="ARBA00023004"/>
    </source>
</evidence>
<comment type="subcellular location">
    <subcellularLocation>
        <location evidence="1">Membrane</location>
    </subcellularLocation>
</comment>
<keyword evidence="5 8" id="KW-1133">Transmembrane helix</keyword>
<organism evidence="9 10">
    <name type="scientific">Oceanitalea stevensii</name>
    <dbReference type="NCBI Taxonomy" id="2763072"/>
    <lineage>
        <taxon>Bacteria</taxon>
        <taxon>Bacillati</taxon>
        <taxon>Actinomycetota</taxon>
        <taxon>Actinomycetes</taxon>
        <taxon>Micrococcales</taxon>
        <taxon>Bogoriellaceae</taxon>
        <taxon>Georgenia</taxon>
    </lineage>
</organism>
<dbReference type="InterPro" id="IPR011138">
    <property type="entry name" value="Cytochrome_b-558"/>
</dbReference>
<dbReference type="EMBL" id="JACSPO010000001">
    <property type="protein sequence ID" value="MBD8061497.1"/>
    <property type="molecule type" value="Genomic_DNA"/>
</dbReference>
<feature type="transmembrane region" description="Helical" evidence="8">
    <location>
        <begin position="182"/>
        <end position="206"/>
    </location>
</feature>
<dbReference type="Pfam" id="PF01127">
    <property type="entry name" value="Sdh_cyt"/>
    <property type="match status" value="1"/>
</dbReference>
<evidence type="ECO:0000256" key="1">
    <source>
        <dbReference type="ARBA" id="ARBA00004370"/>
    </source>
</evidence>
<evidence type="ECO:0000256" key="5">
    <source>
        <dbReference type="ARBA" id="ARBA00022989"/>
    </source>
</evidence>
<evidence type="ECO:0000313" key="9">
    <source>
        <dbReference type="EMBL" id="MBD8061497.1"/>
    </source>
</evidence>
<evidence type="ECO:0000256" key="4">
    <source>
        <dbReference type="ARBA" id="ARBA00022723"/>
    </source>
</evidence>
<keyword evidence="10" id="KW-1185">Reference proteome</keyword>
<gene>
    <name evidence="9" type="ORF">H9624_04060</name>
</gene>
<protein>
    <submittedName>
        <fullName evidence="9">Succinate dehydrogenase cytochrome b subunit</fullName>
    </submittedName>
</protein>
<proteinExistence type="predicted"/>
<keyword evidence="6" id="KW-0408">Iron</keyword>
<dbReference type="SUPFAM" id="SSF81343">
    <property type="entry name" value="Fumarate reductase respiratory complex transmembrane subunits"/>
    <property type="match status" value="1"/>
</dbReference>